<proteinExistence type="inferred from homology"/>
<keyword evidence="3" id="KW-0238">DNA-binding</keyword>
<comment type="caution">
    <text evidence="6">The sequence shown here is derived from an EMBL/GenBank/DDBJ whole genome shotgun (WGS) entry which is preliminary data.</text>
</comment>
<dbReference type="OrthoDB" id="5292387at2"/>
<dbReference type="GO" id="GO:0003677">
    <property type="term" value="F:DNA binding"/>
    <property type="evidence" value="ECO:0007669"/>
    <property type="project" value="UniProtKB-KW"/>
</dbReference>
<feature type="domain" description="HTH lysR-type" evidence="5">
    <location>
        <begin position="14"/>
        <end position="71"/>
    </location>
</feature>
<organism evidence="6 7">
    <name type="scientific">Amantichitinum ursilacus</name>
    <dbReference type="NCBI Taxonomy" id="857265"/>
    <lineage>
        <taxon>Bacteria</taxon>
        <taxon>Pseudomonadati</taxon>
        <taxon>Pseudomonadota</taxon>
        <taxon>Betaproteobacteria</taxon>
        <taxon>Neisseriales</taxon>
        <taxon>Chitinibacteraceae</taxon>
        <taxon>Amantichitinum</taxon>
    </lineage>
</organism>
<dbReference type="STRING" id="857265.WG78_16235"/>
<reference evidence="6 7" key="1">
    <citation type="submission" date="2015-07" db="EMBL/GenBank/DDBJ databases">
        <title>Draft genome sequence of the Amantichitinum ursilacus IGB-41, a new chitin-degrading bacterium.</title>
        <authorList>
            <person name="Kirstahler P."/>
            <person name="Guenther M."/>
            <person name="Grumaz C."/>
            <person name="Rupp S."/>
            <person name="Zibek S."/>
            <person name="Sohn K."/>
        </authorList>
    </citation>
    <scope>NUCLEOTIDE SEQUENCE [LARGE SCALE GENOMIC DNA]</scope>
    <source>
        <strain evidence="6 7">IGB-41</strain>
    </source>
</reference>
<dbReference type="InterPro" id="IPR036388">
    <property type="entry name" value="WH-like_DNA-bd_sf"/>
</dbReference>
<comment type="similarity">
    <text evidence="1">Belongs to the LysR transcriptional regulatory family.</text>
</comment>
<evidence type="ECO:0000256" key="3">
    <source>
        <dbReference type="ARBA" id="ARBA00023125"/>
    </source>
</evidence>
<dbReference type="InterPro" id="IPR005119">
    <property type="entry name" value="LysR_subst-bd"/>
</dbReference>
<dbReference type="PRINTS" id="PR00039">
    <property type="entry name" value="HTHLYSR"/>
</dbReference>
<keyword evidence="7" id="KW-1185">Reference proteome</keyword>
<dbReference type="SUPFAM" id="SSF46785">
    <property type="entry name" value="Winged helix' DNA-binding domain"/>
    <property type="match status" value="1"/>
</dbReference>
<dbReference type="Gene3D" id="3.40.190.10">
    <property type="entry name" value="Periplasmic binding protein-like II"/>
    <property type="match status" value="2"/>
</dbReference>
<dbReference type="GO" id="GO:0032993">
    <property type="term" value="C:protein-DNA complex"/>
    <property type="evidence" value="ECO:0007669"/>
    <property type="project" value="TreeGrafter"/>
</dbReference>
<keyword evidence="4" id="KW-0804">Transcription</keyword>
<sequence length="303" mass="32976">MKTSRSHSLSLDRINFRLLHYFRVVAEELSFSRAALRLNMSQPPLSLHVKELEGVLDTQLFVRTTRSVELTPAGRALLREVNKLMEMTSHSLQQVRQLGRGKAGHMVIGAVGTAMWGALLPALQQFGEQVPDATWSLSELSPSQQIDALQHHRIDLGVWREAHGNLPPGMASQLLGRERIVLAVSATHRLAGGEAVALETLLTEGFVLLPPQAGNLGAYLDYACRQAGFTPQITHQVSEPQTALALVAGGFGITLLPECCARITWPGVSFVELQTPLSADLYAVYQPHVATPVVEAFLASLTP</sequence>
<gene>
    <name evidence="6" type="primary">tfdR_2</name>
    <name evidence="6" type="ORF">WG78_16235</name>
</gene>
<dbReference type="SUPFAM" id="SSF53850">
    <property type="entry name" value="Periplasmic binding protein-like II"/>
    <property type="match status" value="1"/>
</dbReference>
<dbReference type="PANTHER" id="PTHR30346:SF0">
    <property type="entry name" value="HCA OPERON TRANSCRIPTIONAL ACTIVATOR HCAR"/>
    <property type="match status" value="1"/>
</dbReference>
<keyword evidence="2" id="KW-0805">Transcription regulation</keyword>
<dbReference type="RefSeq" id="WP_053938873.1">
    <property type="nucleotide sequence ID" value="NZ_LAQT01000026.1"/>
</dbReference>
<evidence type="ECO:0000313" key="7">
    <source>
        <dbReference type="Proteomes" id="UP000037939"/>
    </source>
</evidence>
<dbReference type="PANTHER" id="PTHR30346">
    <property type="entry name" value="TRANSCRIPTIONAL DUAL REGULATOR HCAR-RELATED"/>
    <property type="match status" value="1"/>
</dbReference>
<evidence type="ECO:0000256" key="4">
    <source>
        <dbReference type="ARBA" id="ARBA00023163"/>
    </source>
</evidence>
<evidence type="ECO:0000256" key="1">
    <source>
        <dbReference type="ARBA" id="ARBA00009437"/>
    </source>
</evidence>
<dbReference type="InterPro" id="IPR000847">
    <property type="entry name" value="LysR_HTH_N"/>
</dbReference>
<dbReference type="EMBL" id="LAQT01000026">
    <property type="protein sequence ID" value="KPC50859.1"/>
    <property type="molecule type" value="Genomic_DNA"/>
</dbReference>
<dbReference type="Gene3D" id="1.10.10.10">
    <property type="entry name" value="Winged helix-like DNA-binding domain superfamily/Winged helix DNA-binding domain"/>
    <property type="match status" value="1"/>
</dbReference>
<dbReference type="NCBIfam" id="NF007439">
    <property type="entry name" value="PRK09986.1"/>
    <property type="match status" value="1"/>
</dbReference>
<evidence type="ECO:0000313" key="6">
    <source>
        <dbReference type="EMBL" id="KPC50859.1"/>
    </source>
</evidence>
<dbReference type="GO" id="GO:0003700">
    <property type="term" value="F:DNA-binding transcription factor activity"/>
    <property type="evidence" value="ECO:0007669"/>
    <property type="project" value="InterPro"/>
</dbReference>
<dbReference type="FunFam" id="1.10.10.10:FF:000001">
    <property type="entry name" value="LysR family transcriptional regulator"/>
    <property type="match status" value="1"/>
</dbReference>
<dbReference type="Pfam" id="PF00126">
    <property type="entry name" value="HTH_1"/>
    <property type="match status" value="1"/>
</dbReference>
<dbReference type="Proteomes" id="UP000037939">
    <property type="component" value="Unassembled WGS sequence"/>
</dbReference>
<accession>A0A0N0GME2</accession>
<dbReference type="AlphaFoldDB" id="A0A0N0GME2"/>
<evidence type="ECO:0000259" key="5">
    <source>
        <dbReference type="PROSITE" id="PS50931"/>
    </source>
</evidence>
<protein>
    <submittedName>
        <fullName evidence="6">HTH-type transcriptional regulator TdfR</fullName>
    </submittedName>
</protein>
<dbReference type="PROSITE" id="PS50931">
    <property type="entry name" value="HTH_LYSR"/>
    <property type="match status" value="1"/>
</dbReference>
<evidence type="ECO:0000256" key="2">
    <source>
        <dbReference type="ARBA" id="ARBA00023015"/>
    </source>
</evidence>
<dbReference type="InterPro" id="IPR036390">
    <property type="entry name" value="WH_DNA-bd_sf"/>
</dbReference>
<dbReference type="Pfam" id="PF03466">
    <property type="entry name" value="LysR_substrate"/>
    <property type="match status" value="1"/>
</dbReference>
<name>A0A0N0GME2_9NEIS</name>